<sequence length="230" mass="24436">MDATALSIRVGGGFGKTSMQRQLLQVRIVVTEASQLRMNPRAAVGGGGSMEGIVNGPDFLFPGGDRPFVYADPGIFIGVPWAVNNNKDSACVSGRSINPAAERVVGGCSSRFRPPAPIHAGRPIHAPVPKIVRCGGDLIFWLARYVRDPVPGGPRRVLPFPGGRESFMGPNSLSWASDGVLALLSPYDTVAVLDCFLLLGTITSRILTAGRNSVFFRHSNFPITPNLAPS</sequence>
<proteinExistence type="predicted"/>
<gene>
    <name evidence="1" type="ORF">GWI33_011265</name>
</gene>
<name>A0A834IBW8_RHYFE</name>
<reference evidence="1" key="1">
    <citation type="submission" date="2020-08" db="EMBL/GenBank/DDBJ databases">
        <title>Genome sequencing and assembly of the red palm weevil Rhynchophorus ferrugineus.</title>
        <authorList>
            <person name="Dias G.B."/>
            <person name="Bergman C.M."/>
            <person name="Manee M."/>
        </authorList>
    </citation>
    <scope>NUCLEOTIDE SEQUENCE</scope>
    <source>
        <strain evidence="1">AA-2017</strain>
        <tissue evidence="1">Whole larva</tissue>
    </source>
</reference>
<organism evidence="1 2">
    <name type="scientific">Rhynchophorus ferrugineus</name>
    <name type="common">Red palm weevil</name>
    <name type="synonym">Curculio ferrugineus</name>
    <dbReference type="NCBI Taxonomy" id="354439"/>
    <lineage>
        <taxon>Eukaryota</taxon>
        <taxon>Metazoa</taxon>
        <taxon>Ecdysozoa</taxon>
        <taxon>Arthropoda</taxon>
        <taxon>Hexapoda</taxon>
        <taxon>Insecta</taxon>
        <taxon>Pterygota</taxon>
        <taxon>Neoptera</taxon>
        <taxon>Endopterygota</taxon>
        <taxon>Coleoptera</taxon>
        <taxon>Polyphaga</taxon>
        <taxon>Cucujiformia</taxon>
        <taxon>Curculionidae</taxon>
        <taxon>Dryophthorinae</taxon>
        <taxon>Rhynchophorus</taxon>
    </lineage>
</organism>
<dbReference type="AlphaFoldDB" id="A0A834IBW8"/>
<evidence type="ECO:0000313" key="1">
    <source>
        <dbReference type="EMBL" id="KAF7275793.1"/>
    </source>
</evidence>
<dbReference type="EMBL" id="JAACXV010009108">
    <property type="protein sequence ID" value="KAF7275793.1"/>
    <property type="molecule type" value="Genomic_DNA"/>
</dbReference>
<protein>
    <submittedName>
        <fullName evidence="1">Uncharacterized protein</fullName>
    </submittedName>
</protein>
<dbReference type="Proteomes" id="UP000625711">
    <property type="component" value="Unassembled WGS sequence"/>
</dbReference>
<keyword evidence="2" id="KW-1185">Reference proteome</keyword>
<evidence type="ECO:0000313" key="2">
    <source>
        <dbReference type="Proteomes" id="UP000625711"/>
    </source>
</evidence>
<accession>A0A834IBW8</accession>
<comment type="caution">
    <text evidence="1">The sequence shown here is derived from an EMBL/GenBank/DDBJ whole genome shotgun (WGS) entry which is preliminary data.</text>
</comment>